<accession>A0ABV7YU15</accession>
<gene>
    <name evidence="3" type="ORF">ACFOOI_02585</name>
</gene>
<organism evidence="3 4">
    <name type="scientific">Lacihabitans lacunae</name>
    <dbReference type="NCBI Taxonomy" id="1028214"/>
    <lineage>
        <taxon>Bacteria</taxon>
        <taxon>Pseudomonadati</taxon>
        <taxon>Bacteroidota</taxon>
        <taxon>Cytophagia</taxon>
        <taxon>Cytophagales</taxon>
        <taxon>Leadbetterellaceae</taxon>
        <taxon>Lacihabitans</taxon>
    </lineage>
</organism>
<sequence>MKNFIFTFCLLLPIVAFGQFNLKIKIVDDAEKTGIPSVSYKLFSVETSKSVNAGFSSIDGDISVSNLSAGAYTLSFTSVGYDSLSLKIKIDQASLDLGTVSMKPSLRLMREVEVRANADRVTMKGDTTQFNADAYKVNPDATADDLIRKMPTLTVENGVVKAQGENVKRVLIDGKEFFGTDPSLALKNLPAEIIQKIEVFDRLSDQAQLSGFDDGNSEKTINIVTKSGKTNGEFGKLYAGMGTNDRYAAGGNVNNFKGERKISLIGISNNINQQNFGSEDLLGALGSGSSQRGGGGGRSGGGGRPQGGGNSTDPSNFMVSSQGGITKTSALGFNYIDKWSEKLQVSVSYFFNKMNNYSQDSSMRTTFTGVNSEQYYGENSFQSNTNYNHRINSRFTYEIDKNNSIIFSPNISLQGNTKATNLAGITSLDTSDTLNTIDSDQASKKNGYNLSGNLSFRHRFEKRGRSFSIGVGVNNLSNLGSGSLVSKNQTFLPTLRSSLVDQISADTTINTGYNVKVDYNEPISENSVLNFSYTGNFSFNKAEKQTLAYDKVTADYDILNTVLSNSFLNNYNTNAAGIGYRFSKDRKYFITANLNFQNAELDSKQTFPIENIINRSFFNVLPFVSFNYRPSRNKSLRLIYRSSSRAPSINQLQNVVNNTNPIQLSTGNPDLDQSVSNLITVRFNNTNTEKGSSFFTFFSSELVQNNISTSIFTASKDSIFRGILLAKGSQLSLPNNYGNTLSLRTLSTYGFPAKIIKSNINLSGGYTYTQTPTLINGIENLSRNNSLTSGIVLGSNISKNVDFTVSYTGSYNIVKNTVNQNLNNNYYSQLVSLKLNLLTPKGLLLNTEGVNTVFNSIGSDFDQVYTLVNLSLGQKFMKNQRAEIKVTAFDIFKQNKSISRVINASYIEDTRSLVLTRYFLATFTYNIRNFR</sequence>
<feature type="domain" description="Outer membrane protein beta-barrel" evidence="2">
    <location>
        <begin position="458"/>
        <end position="925"/>
    </location>
</feature>
<evidence type="ECO:0000256" key="1">
    <source>
        <dbReference type="SAM" id="MobiDB-lite"/>
    </source>
</evidence>
<evidence type="ECO:0000259" key="2">
    <source>
        <dbReference type="Pfam" id="PF14905"/>
    </source>
</evidence>
<dbReference type="Proteomes" id="UP001595616">
    <property type="component" value="Unassembled WGS sequence"/>
</dbReference>
<reference evidence="4" key="1">
    <citation type="journal article" date="2019" name="Int. J. Syst. Evol. Microbiol.">
        <title>The Global Catalogue of Microorganisms (GCM) 10K type strain sequencing project: providing services to taxonomists for standard genome sequencing and annotation.</title>
        <authorList>
            <consortium name="The Broad Institute Genomics Platform"/>
            <consortium name="The Broad Institute Genome Sequencing Center for Infectious Disease"/>
            <person name="Wu L."/>
            <person name="Ma J."/>
        </authorList>
    </citation>
    <scope>NUCLEOTIDE SEQUENCE [LARGE SCALE GENOMIC DNA]</scope>
    <source>
        <strain evidence="4">CECT 7956</strain>
    </source>
</reference>
<proteinExistence type="predicted"/>
<keyword evidence="4" id="KW-1185">Reference proteome</keyword>
<dbReference type="SUPFAM" id="SSF56935">
    <property type="entry name" value="Porins"/>
    <property type="match status" value="1"/>
</dbReference>
<name>A0ABV7YU15_9BACT</name>
<feature type="region of interest" description="Disordered" evidence="1">
    <location>
        <begin position="282"/>
        <end position="321"/>
    </location>
</feature>
<comment type="caution">
    <text evidence="3">The sequence shown here is derived from an EMBL/GenBank/DDBJ whole genome shotgun (WGS) entry which is preliminary data.</text>
</comment>
<feature type="compositionally biased region" description="Gly residues" evidence="1">
    <location>
        <begin position="291"/>
        <end position="310"/>
    </location>
</feature>
<feature type="compositionally biased region" description="Polar residues" evidence="1">
    <location>
        <begin position="311"/>
        <end position="321"/>
    </location>
</feature>
<dbReference type="EMBL" id="JBHRYQ010000001">
    <property type="protein sequence ID" value="MFC3809527.1"/>
    <property type="molecule type" value="Genomic_DNA"/>
</dbReference>
<evidence type="ECO:0000313" key="3">
    <source>
        <dbReference type="EMBL" id="MFC3809527.1"/>
    </source>
</evidence>
<protein>
    <submittedName>
        <fullName evidence="3">Outer membrane beta-barrel protein</fullName>
    </submittedName>
</protein>
<dbReference type="Pfam" id="PF14905">
    <property type="entry name" value="OMP_b-brl_3"/>
    <property type="match status" value="1"/>
</dbReference>
<dbReference type="RefSeq" id="WP_379834710.1">
    <property type="nucleotide sequence ID" value="NZ_JBHRYQ010000001.1"/>
</dbReference>
<evidence type="ECO:0000313" key="4">
    <source>
        <dbReference type="Proteomes" id="UP001595616"/>
    </source>
</evidence>
<dbReference type="InterPro" id="IPR041700">
    <property type="entry name" value="OMP_b-brl_3"/>
</dbReference>